<keyword evidence="14 18" id="KW-0408">Iron</keyword>
<dbReference type="GO" id="GO:0006099">
    <property type="term" value="P:tricarboxylic acid cycle"/>
    <property type="evidence" value="ECO:0007669"/>
    <property type="project" value="UniProtKB-UniRule"/>
</dbReference>
<feature type="transmembrane region" description="Helical" evidence="19">
    <location>
        <begin position="59"/>
        <end position="80"/>
    </location>
</feature>
<dbReference type="InterPro" id="IPR014312">
    <property type="entry name" value="Succ_DH_anchor"/>
</dbReference>
<dbReference type="PANTHER" id="PTHR38689">
    <property type="entry name" value="SUCCINATE DEHYDROGENASE HYDROPHOBIC MEMBRANE ANCHOR SUBUNIT"/>
    <property type="match status" value="1"/>
</dbReference>
<feature type="binding site" evidence="17">
    <location>
        <position position="83"/>
    </location>
    <ligand>
        <name>a ubiquinone</name>
        <dbReference type="ChEBI" id="CHEBI:16389"/>
    </ligand>
</feature>
<evidence type="ECO:0000256" key="6">
    <source>
        <dbReference type="ARBA" id="ARBA00022475"/>
    </source>
</evidence>
<dbReference type="Pfam" id="PF01127">
    <property type="entry name" value="Sdh_cyt"/>
    <property type="match status" value="1"/>
</dbReference>
<protein>
    <recommendedName>
        <fullName evidence="4 16">Succinate dehydrogenase hydrophobic membrane anchor subunit</fullName>
    </recommendedName>
</protein>
<dbReference type="OrthoDB" id="5612767at2"/>
<keyword evidence="7 16" id="KW-0997">Cell inner membrane</keyword>
<keyword evidence="5 16" id="KW-0813">Transport</keyword>
<dbReference type="NCBIfam" id="TIGR02968">
    <property type="entry name" value="succ_dehyd_anc"/>
    <property type="match status" value="1"/>
</dbReference>
<evidence type="ECO:0000256" key="19">
    <source>
        <dbReference type="SAM" id="Phobius"/>
    </source>
</evidence>
<keyword evidence="9 18" id="KW-0349">Heme</keyword>
<evidence type="ECO:0000256" key="11">
    <source>
        <dbReference type="ARBA" id="ARBA00022723"/>
    </source>
</evidence>
<evidence type="ECO:0000256" key="14">
    <source>
        <dbReference type="ARBA" id="ARBA00023004"/>
    </source>
</evidence>
<keyword evidence="13 19" id="KW-1133">Transmembrane helix</keyword>
<dbReference type="UniPathway" id="UPA00223"/>
<dbReference type="InterPro" id="IPR000701">
    <property type="entry name" value="SuccDH_FuR_B_TM-su"/>
</dbReference>
<dbReference type="CDD" id="cd03494">
    <property type="entry name" value="SQR_TypeC_SdhD"/>
    <property type="match status" value="1"/>
</dbReference>
<comment type="function">
    <text evidence="1 16">Membrane-anchoring subunit of succinate dehydrogenase (SDH).</text>
</comment>
<proteinExistence type="predicted"/>
<evidence type="ECO:0000256" key="8">
    <source>
        <dbReference type="ARBA" id="ARBA00022532"/>
    </source>
</evidence>
<evidence type="ECO:0000256" key="17">
    <source>
        <dbReference type="PIRSR" id="PIRSR000169-1"/>
    </source>
</evidence>
<dbReference type="GO" id="GO:0020037">
    <property type="term" value="F:heme binding"/>
    <property type="evidence" value="ECO:0007669"/>
    <property type="project" value="InterPro"/>
</dbReference>
<evidence type="ECO:0000256" key="5">
    <source>
        <dbReference type="ARBA" id="ARBA00022448"/>
    </source>
</evidence>
<dbReference type="GO" id="GO:0005886">
    <property type="term" value="C:plasma membrane"/>
    <property type="evidence" value="ECO:0007669"/>
    <property type="project" value="UniProtKB-SubCell"/>
</dbReference>
<evidence type="ECO:0000313" key="21">
    <source>
        <dbReference type="Proteomes" id="UP000307999"/>
    </source>
</evidence>
<evidence type="ECO:0000256" key="4">
    <source>
        <dbReference type="ARBA" id="ARBA00019425"/>
    </source>
</evidence>
<name>A0A4U1B3H6_9GAMM</name>
<feature type="transmembrane region" description="Helical" evidence="19">
    <location>
        <begin position="92"/>
        <end position="113"/>
    </location>
</feature>
<dbReference type="Gene3D" id="1.20.1300.10">
    <property type="entry name" value="Fumarate reductase/succinate dehydrogenase, transmembrane subunit"/>
    <property type="match status" value="1"/>
</dbReference>
<evidence type="ECO:0000256" key="18">
    <source>
        <dbReference type="PIRSR" id="PIRSR000169-2"/>
    </source>
</evidence>
<keyword evidence="15 16" id="KW-0472">Membrane</keyword>
<comment type="pathway">
    <text evidence="3 16">Carbohydrate metabolism; tricarboxylic acid cycle.</text>
</comment>
<dbReference type="PANTHER" id="PTHR38689:SF1">
    <property type="entry name" value="SUCCINATE DEHYDROGENASE HYDROPHOBIC MEMBRANE ANCHOR SUBUNIT"/>
    <property type="match status" value="1"/>
</dbReference>
<keyword evidence="12 16" id="KW-0249">Electron transport</keyword>
<reference evidence="20 21" key="1">
    <citation type="submission" date="2019-04" db="EMBL/GenBank/DDBJ databases">
        <title>Thalassotalea guangxiensis sp. nov., isolated from sediment of the coastal wetland.</title>
        <authorList>
            <person name="Zheng S."/>
            <person name="Zhang D."/>
        </authorList>
    </citation>
    <scope>NUCLEOTIDE SEQUENCE [LARGE SCALE GENOMIC DNA]</scope>
    <source>
        <strain evidence="20 21">ZS-4</strain>
    </source>
</reference>
<accession>A0A4U1B3H6</accession>
<evidence type="ECO:0000256" key="13">
    <source>
        <dbReference type="ARBA" id="ARBA00022989"/>
    </source>
</evidence>
<feature type="transmembrane region" description="Helical" evidence="19">
    <location>
        <begin position="17"/>
        <end position="39"/>
    </location>
</feature>
<evidence type="ECO:0000256" key="2">
    <source>
        <dbReference type="ARBA" id="ARBA00004429"/>
    </source>
</evidence>
<evidence type="ECO:0000256" key="1">
    <source>
        <dbReference type="ARBA" id="ARBA00004050"/>
    </source>
</evidence>
<sequence>MVNNVATLGRSGVHDFILIRASAIILALYSLFMLGYFIITDDVTYESWTALFACLPMKIFTILAVLAVLFHAWIGIWQVLTDYVKNTALRGFLQFIFTITLFVYVAAVFLTVWGV</sequence>
<organism evidence="20 21">
    <name type="scientific">Thalassotalea mangrovi</name>
    <dbReference type="NCBI Taxonomy" id="2572245"/>
    <lineage>
        <taxon>Bacteria</taxon>
        <taxon>Pseudomonadati</taxon>
        <taxon>Pseudomonadota</taxon>
        <taxon>Gammaproteobacteria</taxon>
        <taxon>Alteromonadales</taxon>
        <taxon>Colwelliaceae</taxon>
        <taxon>Thalassotalea</taxon>
    </lineage>
</organism>
<evidence type="ECO:0000313" key="20">
    <source>
        <dbReference type="EMBL" id="TKB44388.1"/>
    </source>
</evidence>
<dbReference type="GO" id="GO:0017004">
    <property type="term" value="P:cytochrome complex assembly"/>
    <property type="evidence" value="ECO:0007669"/>
    <property type="project" value="TreeGrafter"/>
</dbReference>
<dbReference type="PIRSF" id="PIRSF000169">
    <property type="entry name" value="SDH_D"/>
    <property type="match status" value="1"/>
</dbReference>
<comment type="caution">
    <text evidence="20">The sequence shown here is derived from an EMBL/GenBank/DDBJ whole genome shotgun (WGS) entry which is preliminary data.</text>
</comment>
<comment type="cofactor">
    <cofactor evidence="18">
        <name>heme</name>
        <dbReference type="ChEBI" id="CHEBI:30413"/>
    </cofactor>
    <text evidence="18">The heme is bound between the two transmembrane subunits.</text>
</comment>
<evidence type="ECO:0000256" key="12">
    <source>
        <dbReference type="ARBA" id="ARBA00022982"/>
    </source>
</evidence>
<dbReference type="GO" id="GO:0009055">
    <property type="term" value="F:electron transfer activity"/>
    <property type="evidence" value="ECO:0007669"/>
    <property type="project" value="TreeGrafter"/>
</dbReference>
<evidence type="ECO:0000256" key="15">
    <source>
        <dbReference type="ARBA" id="ARBA00023136"/>
    </source>
</evidence>
<dbReference type="InterPro" id="IPR034804">
    <property type="entry name" value="SQR/QFR_C/D"/>
</dbReference>
<dbReference type="RefSeq" id="WP_136736405.1">
    <property type="nucleotide sequence ID" value="NZ_SWDB01000029.1"/>
</dbReference>
<keyword evidence="6 16" id="KW-1003">Cell membrane</keyword>
<keyword evidence="21" id="KW-1185">Reference proteome</keyword>
<dbReference type="GO" id="GO:0046872">
    <property type="term" value="F:metal ion binding"/>
    <property type="evidence" value="ECO:0007669"/>
    <property type="project" value="UniProtKB-KW"/>
</dbReference>
<dbReference type="SUPFAM" id="SSF81343">
    <property type="entry name" value="Fumarate reductase respiratory complex transmembrane subunits"/>
    <property type="match status" value="1"/>
</dbReference>
<dbReference type="EMBL" id="SWDB01000029">
    <property type="protein sequence ID" value="TKB44388.1"/>
    <property type="molecule type" value="Genomic_DNA"/>
</dbReference>
<feature type="binding site" description="axial binding residue" evidence="18">
    <location>
        <position position="71"/>
    </location>
    <ligand>
        <name>heme</name>
        <dbReference type="ChEBI" id="CHEBI:30413"/>
        <note>ligand shared with second transmembrane subunit</note>
    </ligand>
    <ligandPart>
        <name>Fe</name>
        <dbReference type="ChEBI" id="CHEBI:18248"/>
    </ligandPart>
</feature>
<keyword evidence="11 18" id="KW-0479">Metal-binding</keyword>
<evidence type="ECO:0000256" key="7">
    <source>
        <dbReference type="ARBA" id="ARBA00022519"/>
    </source>
</evidence>
<gene>
    <name evidence="20" type="primary">sdhD</name>
    <name evidence="20" type="ORF">E8M12_12100</name>
</gene>
<evidence type="ECO:0000256" key="16">
    <source>
        <dbReference type="PIRNR" id="PIRNR000169"/>
    </source>
</evidence>
<evidence type="ECO:0000256" key="3">
    <source>
        <dbReference type="ARBA" id="ARBA00005163"/>
    </source>
</evidence>
<keyword evidence="10 19" id="KW-0812">Transmembrane</keyword>
<keyword evidence="8 16" id="KW-0816">Tricarboxylic acid cycle</keyword>
<dbReference type="AlphaFoldDB" id="A0A4U1B3H6"/>
<comment type="subcellular location">
    <subcellularLocation>
        <location evidence="2 16">Cell inner membrane</location>
        <topology evidence="2 16">Multi-pass membrane protein</topology>
    </subcellularLocation>
</comment>
<evidence type="ECO:0000256" key="9">
    <source>
        <dbReference type="ARBA" id="ARBA00022617"/>
    </source>
</evidence>
<dbReference type="Proteomes" id="UP000307999">
    <property type="component" value="Unassembled WGS sequence"/>
</dbReference>
<evidence type="ECO:0000256" key="10">
    <source>
        <dbReference type="ARBA" id="ARBA00022692"/>
    </source>
</evidence>